<organism evidence="1">
    <name type="scientific">Aegilops tauschii</name>
    <name type="common">Tausch's goatgrass</name>
    <name type="synonym">Aegilops squarrosa</name>
    <dbReference type="NCBI Taxonomy" id="37682"/>
    <lineage>
        <taxon>Eukaryota</taxon>
        <taxon>Viridiplantae</taxon>
        <taxon>Streptophyta</taxon>
        <taxon>Embryophyta</taxon>
        <taxon>Tracheophyta</taxon>
        <taxon>Spermatophyta</taxon>
        <taxon>Magnoliopsida</taxon>
        <taxon>Liliopsida</taxon>
        <taxon>Poales</taxon>
        <taxon>Poaceae</taxon>
        <taxon>BOP clade</taxon>
        <taxon>Pooideae</taxon>
        <taxon>Triticodae</taxon>
        <taxon>Triticeae</taxon>
        <taxon>Triticinae</taxon>
        <taxon>Aegilops</taxon>
    </lineage>
</organism>
<dbReference type="EnsemblPlants" id="EMT00125">
    <property type="protein sequence ID" value="EMT00125"/>
    <property type="gene ID" value="F775_16131"/>
</dbReference>
<accession>N1QP38</accession>
<protein>
    <submittedName>
        <fullName evidence="1">Uncharacterized protein</fullName>
    </submittedName>
</protein>
<sequence length="175" mass="19711">MADLATAMILLVTNGGAMKGGKVDLSKMRRSMSSCLSLILQPLSSSLSAAFRRARSMPSIKALAAAGALRQWWELRLGWIMTRKPYFTRALEMSVVVAAVLECHCLSTLRHVFYKGRVDVHRENILWSLGLGAPPYLAIHLCIAIRARTFLFCFFQIRQHMNLKLLQDSKTFLLQ</sequence>
<dbReference type="PANTHER" id="PTHR35714:SF2">
    <property type="entry name" value="OS08G0511400 PROTEIN"/>
    <property type="match status" value="1"/>
</dbReference>
<evidence type="ECO:0000313" key="1">
    <source>
        <dbReference type="EnsemblPlants" id="EMT00125"/>
    </source>
</evidence>
<dbReference type="PANTHER" id="PTHR35714">
    <property type="entry name" value="OS02G0715300 PROTEIN"/>
    <property type="match status" value="1"/>
</dbReference>
<name>N1QP38_AEGTA</name>
<dbReference type="AlphaFoldDB" id="N1QP38"/>
<proteinExistence type="predicted"/>
<reference evidence="1" key="1">
    <citation type="submission" date="2015-06" db="UniProtKB">
        <authorList>
            <consortium name="EnsemblPlants"/>
        </authorList>
    </citation>
    <scope>IDENTIFICATION</scope>
</reference>